<accession>A0ACC0WI52</accession>
<name>A0ACC0WI52_9STRA</name>
<gene>
    <name evidence="1" type="ORF">PsorP6_011464</name>
</gene>
<keyword evidence="2" id="KW-1185">Reference proteome</keyword>
<evidence type="ECO:0000313" key="1">
    <source>
        <dbReference type="EMBL" id="KAI9918504.1"/>
    </source>
</evidence>
<proteinExistence type="predicted"/>
<organism evidence="1 2">
    <name type="scientific">Peronosclerospora sorghi</name>
    <dbReference type="NCBI Taxonomy" id="230839"/>
    <lineage>
        <taxon>Eukaryota</taxon>
        <taxon>Sar</taxon>
        <taxon>Stramenopiles</taxon>
        <taxon>Oomycota</taxon>
        <taxon>Peronosporomycetes</taxon>
        <taxon>Peronosporales</taxon>
        <taxon>Peronosporaceae</taxon>
        <taxon>Peronosclerospora</taxon>
    </lineage>
</organism>
<dbReference type="Proteomes" id="UP001163321">
    <property type="component" value="Chromosome 12"/>
</dbReference>
<protein>
    <submittedName>
        <fullName evidence="1">Uncharacterized protein</fullName>
    </submittedName>
</protein>
<evidence type="ECO:0000313" key="2">
    <source>
        <dbReference type="Proteomes" id="UP001163321"/>
    </source>
</evidence>
<sequence length="725" mass="83854">MLPTRQVRTLFLIQSITRRFHRSRVSNQHVGRVVAPTDASWDWLKDRTNPRVQRFLNFERNYLMTQLAAPKFQTLERTFRLELRNRLRREDASVPERMGAFEYYTRQTRGQNFPVYYRASATSSEQVVLDQNKEPLLNQAFHIVAGMKLSPDATQVLLIMENDHEAARVFLRDLNSGTLTPFEDIIGLKNAEWSTTRAGMFYYTKVDAHARPVAVVRYTIATRTQEEIYHEQDDAFFVDVAQTKDAQFVLIHSHSKNTSETYAIESDAQPRRLRPRERGTLYFTDHAAGRFFFVTNAEDARNFKIATSTWDAEREATREWRTLVPEQVDVKIEDVDLFQQYLVMYERVHSVPRIRVCTLGADDDDDKDASFHYVPLPKAYEIGRITPGVNRQYTAHHVRFHVSTPLIPDIVFEYDMRHRKLQVLKENHVSDRSRKMKREKKSFDPHDFVCERHYVPSGSSLGVKIPLTLIHRRDLTFDGQNPTLLIGYGAYGSNLEAEFELEHLSLLERGWVIALAHVRGGGELGLQWYQGGKKMHKRQTFDDFVACTYHLFDRGVTSPHRLAGKGVSAGGLIMGYVANEYPQLYQALVMKVPFVDIFETMHDPTLPLTIHEYDEWGDPHDQDTRAYIRSYAPCENVRTHQVYPAMFVTGSLVDQRVQFWEPAKWVYQMRQVQASLPKQAKRLLLLKMSASDGHFGAGGRLEQVDESALELAFLYQALDLPLSPK</sequence>
<reference evidence="1 2" key="1">
    <citation type="journal article" date="2022" name="bioRxiv">
        <title>The genome of the oomycete Peronosclerospora sorghi, a cosmopolitan pathogen of maize and sorghum, is inflated with dispersed pseudogenes.</title>
        <authorList>
            <person name="Fletcher K."/>
            <person name="Martin F."/>
            <person name="Isakeit T."/>
            <person name="Cavanaugh K."/>
            <person name="Magill C."/>
            <person name="Michelmore R."/>
        </authorList>
    </citation>
    <scope>NUCLEOTIDE SEQUENCE [LARGE SCALE GENOMIC DNA]</scope>
    <source>
        <strain evidence="1">P6</strain>
    </source>
</reference>
<dbReference type="EMBL" id="CM047591">
    <property type="protein sequence ID" value="KAI9918504.1"/>
    <property type="molecule type" value="Genomic_DNA"/>
</dbReference>
<comment type="caution">
    <text evidence="1">The sequence shown here is derived from an EMBL/GenBank/DDBJ whole genome shotgun (WGS) entry which is preliminary data.</text>
</comment>